<sequence length="173" mass="18353">MRVALAQARLALDEWEVPCGCALARDGEIVAVGRNATNRTRNGTRHAEFEAVDALLDAHGGDRAACRFEDVTLYVTCEPCVMCAGAMSALGVREVVYGCANDKFGGAGTVLDAHARGCGACGGAGGVGKPYDARGGLFEREAIEMFQEFYVRGNPKAPTPRRALREFPPRAST</sequence>
<dbReference type="GO" id="GO:0005634">
    <property type="term" value="C:nucleus"/>
    <property type="evidence" value="ECO:0007669"/>
    <property type="project" value="EnsemblPlants"/>
</dbReference>
<dbReference type="GO" id="GO:0008270">
    <property type="term" value="F:zinc ion binding"/>
    <property type="evidence" value="ECO:0007669"/>
    <property type="project" value="InterPro"/>
</dbReference>
<evidence type="ECO:0000256" key="1">
    <source>
        <dbReference type="ARBA" id="ARBA00022723"/>
    </source>
</evidence>
<dbReference type="STRING" id="436017.A4RXD5"/>
<feature type="domain" description="CMP/dCMP-type deaminase" evidence="4">
    <location>
        <begin position="1"/>
        <end position="111"/>
    </location>
</feature>
<dbReference type="Gene3D" id="3.40.140.10">
    <property type="entry name" value="Cytidine Deaminase, domain 2"/>
    <property type="match status" value="1"/>
</dbReference>
<dbReference type="RefSeq" id="XP_001417980.1">
    <property type="nucleotide sequence ID" value="XM_001417943.1"/>
</dbReference>
<dbReference type="Gramene" id="ABO96273">
    <property type="protein sequence ID" value="ABO96273"/>
    <property type="gene ID" value="OSTLU_45819"/>
</dbReference>
<dbReference type="HOGENOM" id="CLU_025810_8_1_1"/>
<accession>A4RXD5</accession>
<keyword evidence="1" id="KW-0479">Metal-binding</keyword>
<dbReference type="KEGG" id="olu:OSTLU_45819"/>
<protein>
    <recommendedName>
        <fullName evidence="4">CMP/dCMP-type deaminase domain-containing protein</fullName>
    </recommendedName>
</protein>
<dbReference type="PANTHER" id="PTHR11079:SF149">
    <property type="entry name" value="TRNA-SPECIFIC ADENOSINE DEAMINASE 2"/>
    <property type="match status" value="1"/>
</dbReference>
<evidence type="ECO:0000313" key="6">
    <source>
        <dbReference type="Proteomes" id="UP000001568"/>
    </source>
</evidence>
<gene>
    <name evidence="5" type="ORF">OSTLU_45819</name>
</gene>
<keyword evidence="6" id="KW-1185">Reference proteome</keyword>
<dbReference type="SUPFAM" id="SSF53927">
    <property type="entry name" value="Cytidine deaminase-like"/>
    <property type="match status" value="1"/>
</dbReference>
<dbReference type="OMA" id="VGCVIVM"/>
<dbReference type="EMBL" id="CP000585">
    <property type="protein sequence ID" value="ABO96273.1"/>
    <property type="molecule type" value="Genomic_DNA"/>
</dbReference>
<evidence type="ECO:0000259" key="4">
    <source>
        <dbReference type="PROSITE" id="PS51747"/>
    </source>
</evidence>
<name>A4RXD5_OSTLU</name>
<dbReference type="PROSITE" id="PS00903">
    <property type="entry name" value="CYT_DCMP_DEAMINASES_1"/>
    <property type="match status" value="1"/>
</dbReference>
<dbReference type="GO" id="GO:0052717">
    <property type="term" value="F:tRNA-specific adenosine-34 deaminase activity"/>
    <property type="evidence" value="ECO:0007669"/>
    <property type="project" value="UniProtKB-EC"/>
</dbReference>
<reference evidence="5 6" key="1">
    <citation type="journal article" date="2007" name="Proc. Natl. Acad. Sci. U.S.A.">
        <title>The tiny eukaryote Ostreococcus provides genomic insights into the paradox of plankton speciation.</title>
        <authorList>
            <person name="Palenik B."/>
            <person name="Grimwood J."/>
            <person name="Aerts A."/>
            <person name="Rouze P."/>
            <person name="Salamov A."/>
            <person name="Putnam N."/>
            <person name="Dupont C."/>
            <person name="Jorgensen R."/>
            <person name="Derelle E."/>
            <person name="Rombauts S."/>
            <person name="Zhou K."/>
            <person name="Otillar R."/>
            <person name="Merchant S.S."/>
            <person name="Podell S."/>
            <person name="Gaasterland T."/>
            <person name="Napoli C."/>
            <person name="Gendler K."/>
            <person name="Manuell A."/>
            <person name="Tai V."/>
            <person name="Vallon O."/>
            <person name="Piganeau G."/>
            <person name="Jancek S."/>
            <person name="Heijde M."/>
            <person name="Jabbari K."/>
            <person name="Bowler C."/>
            <person name="Lohr M."/>
            <person name="Robbens S."/>
            <person name="Werner G."/>
            <person name="Dubchak I."/>
            <person name="Pazour G.J."/>
            <person name="Ren Q."/>
            <person name="Paulsen I."/>
            <person name="Delwiche C."/>
            <person name="Schmutz J."/>
            <person name="Rokhsar D."/>
            <person name="Van de Peer Y."/>
            <person name="Moreau H."/>
            <person name="Grigoriev I.V."/>
        </authorList>
    </citation>
    <scope>NUCLEOTIDE SEQUENCE [LARGE SCALE GENOMIC DNA]</scope>
    <source>
        <strain evidence="5 6">CCE9901</strain>
    </source>
</reference>
<dbReference type="InterPro" id="IPR002125">
    <property type="entry name" value="CMP_dCMP_dom"/>
</dbReference>
<dbReference type="AlphaFoldDB" id="A4RXD5"/>
<dbReference type="eggNOG" id="KOG1018">
    <property type="taxonomic scope" value="Eukaryota"/>
</dbReference>
<dbReference type="PANTHER" id="PTHR11079">
    <property type="entry name" value="CYTOSINE DEAMINASE FAMILY MEMBER"/>
    <property type="match status" value="1"/>
</dbReference>
<dbReference type="CDD" id="cd01285">
    <property type="entry name" value="nucleoside_deaminase"/>
    <property type="match status" value="1"/>
</dbReference>
<dbReference type="PROSITE" id="PS51747">
    <property type="entry name" value="CYT_DCMP_DEAMINASES_2"/>
    <property type="match status" value="1"/>
</dbReference>
<dbReference type="GeneID" id="5001855"/>
<proteinExistence type="predicted"/>
<evidence type="ECO:0000313" key="5">
    <source>
        <dbReference type="EMBL" id="ABO96273.1"/>
    </source>
</evidence>
<dbReference type="InterPro" id="IPR016193">
    <property type="entry name" value="Cytidine_deaminase-like"/>
</dbReference>
<keyword evidence="2" id="KW-0378">Hydrolase</keyword>
<dbReference type="GO" id="GO:0005737">
    <property type="term" value="C:cytoplasm"/>
    <property type="evidence" value="ECO:0007669"/>
    <property type="project" value="EnsemblPlants"/>
</dbReference>
<keyword evidence="3" id="KW-0862">Zinc</keyword>
<dbReference type="OrthoDB" id="659at2759"/>
<evidence type="ECO:0000256" key="3">
    <source>
        <dbReference type="ARBA" id="ARBA00022833"/>
    </source>
</evidence>
<dbReference type="Proteomes" id="UP000001568">
    <property type="component" value="Chromosome 5"/>
</dbReference>
<evidence type="ECO:0000256" key="2">
    <source>
        <dbReference type="ARBA" id="ARBA00022801"/>
    </source>
</evidence>
<dbReference type="InterPro" id="IPR016192">
    <property type="entry name" value="APOBEC/CMP_deaminase_Zn-bd"/>
</dbReference>
<dbReference type="Pfam" id="PF00383">
    <property type="entry name" value="dCMP_cyt_deam_1"/>
    <property type="match status" value="1"/>
</dbReference>
<organism evidence="5 6">
    <name type="scientific">Ostreococcus lucimarinus (strain CCE9901)</name>
    <dbReference type="NCBI Taxonomy" id="436017"/>
    <lineage>
        <taxon>Eukaryota</taxon>
        <taxon>Viridiplantae</taxon>
        <taxon>Chlorophyta</taxon>
        <taxon>Mamiellophyceae</taxon>
        <taxon>Mamiellales</taxon>
        <taxon>Bathycoccaceae</taxon>
        <taxon>Ostreococcus</taxon>
    </lineage>
</organism>
<dbReference type="GO" id="GO:0002100">
    <property type="term" value="P:tRNA wobble adenosine to inosine editing"/>
    <property type="evidence" value="ECO:0007669"/>
    <property type="project" value="InterPro"/>
</dbReference>